<protein>
    <recommendedName>
        <fullName evidence="3">Sce7726 family protein</fullName>
    </recommendedName>
</protein>
<evidence type="ECO:0008006" key="3">
    <source>
        <dbReference type="Google" id="ProtNLM"/>
    </source>
</evidence>
<name>A0ABS1SS77_9MICO</name>
<comment type="caution">
    <text evidence="1">The sequence shown here is derived from an EMBL/GenBank/DDBJ whole genome shotgun (WGS) entry which is preliminary data.</text>
</comment>
<proteinExistence type="predicted"/>
<gene>
    <name evidence="1" type="ORF">D3226_10380</name>
</gene>
<organism evidence="1 2">
    <name type="scientific">Leucobacter chromiireducens subsp. chromiireducens</name>
    <dbReference type="NCBI Taxonomy" id="660067"/>
    <lineage>
        <taxon>Bacteria</taxon>
        <taxon>Bacillati</taxon>
        <taxon>Actinomycetota</taxon>
        <taxon>Actinomycetes</taxon>
        <taxon>Micrococcales</taxon>
        <taxon>Microbacteriaceae</taxon>
        <taxon>Leucobacter</taxon>
    </lineage>
</organism>
<accession>A0ABS1SS77</accession>
<evidence type="ECO:0000313" key="1">
    <source>
        <dbReference type="EMBL" id="MBL3690364.1"/>
    </source>
</evidence>
<dbReference type="NCBIfam" id="NF033832">
    <property type="entry name" value="sce7726_fam"/>
    <property type="match status" value="1"/>
</dbReference>
<reference evidence="1 2" key="1">
    <citation type="submission" date="2018-09" db="EMBL/GenBank/DDBJ databases">
        <title>Comparative genomics of Leucobacter spp.</title>
        <authorList>
            <person name="Reis A.C."/>
            <person name="Kolvenbach B.A."/>
            <person name="Corvini P.F.X."/>
            <person name="Nunes O.C."/>
        </authorList>
    </citation>
    <scope>NUCLEOTIDE SEQUENCE [LARGE SCALE GENOMIC DNA]</scope>
    <source>
        <strain evidence="1 2">L-1</strain>
    </source>
</reference>
<dbReference type="Proteomes" id="UP001646141">
    <property type="component" value="Unassembled WGS sequence"/>
</dbReference>
<sequence length="204" mass="22604">MLSEFSIGMSRADLVLLNGTAMVYELKSERDSLTRLQGQMDDYRRVFAAATVLTDQKHLLKVEKLVDASVGLAVLTARGRISEIRPAAPTPERIDPSAVLDALRLQEALDVLRRMEIEAPDTTNTKIRGCIRSLFKGIDPVELHSALVEVLKSSRSLSPLKQLIPSLPDSLIAAVLPLGFKKESQWEKLLGSMETPLAEVMKWK</sequence>
<dbReference type="InterPro" id="IPR047729">
    <property type="entry name" value="Sce7726-like"/>
</dbReference>
<dbReference type="EMBL" id="QYAD01000003">
    <property type="protein sequence ID" value="MBL3690364.1"/>
    <property type="molecule type" value="Genomic_DNA"/>
</dbReference>
<evidence type="ECO:0000313" key="2">
    <source>
        <dbReference type="Proteomes" id="UP001646141"/>
    </source>
</evidence>
<keyword evidence="2" id="KW-1185">Reference proteome</keyword>